<organism evidence="5 6">
    <name type="scientific">Agaricus bisporus var. burnettii</name>
    <dbReference type="NCBI Taxonomy" id="192524"/>
    <lineage>
        <taxon>Eukaryota</taxon>
        <taxon>Fungi</taxon>
        <taxon>Dikarya</taxon>
        <taxon>Basidiomycota</taxon>
        <taxon>Agaricomycotina</taxon>
        <taxon>Agaricomycetes</taxon>
        <taxon>Agaricomycetidae</taxon>
        <taxon>Agaricales</taxon>
        <taxon>Agaricineae</taxon>
        <taxon>Agaricaceae</taxon>
        <taxon>Agaricus</taxon>
    </lineage>
</organism>
<accession>A0A8H7FB92</accession>
<dbReference type="Proteomes" id="UP000629468">
    <property type="component" value="Unassembled WGS sequence"/>
</dbReference>
<feature type="region of interest" description="Disordered" evidence="3">
    <location>
        <begin position="386"/>
        <end position="407"/>
    </location>
</feature>
<feature type="domain" description="UBC core" evidence="4">
    <location>
        <begin position="725"/>
        <end position="888"/>
    </location>
</feature>
<proteinExistence type="predicted"/>
<dbReference type="AlphaFoldDB" id="A0A8H7FB92"/>
<keyword evidence="1" id="KW-0808">Transferase</keyword>
<comment type="caution">
    <text evidence="5">The sequence shown here is derived from an EMBL/GenBank/DDBJ whole genome shotgun (WGS) entry which is preliminary data.</text>
</comment>
<evidence type="ECO:0000256" key="2">
    <source>
        <dbReference type="ARBA" id="ARBA00022786"/>
    </source>
</evidence>
<reference evidence="5 6" key="1">
    <citation type="journal article" name="Sci. Rep.">
        <title>Telomere-to-telomere assembled and centromere annotated genomes of the two main subspecies of the button mushroom Agaricus bisporus reveal especially polymorphic chromosome ends.</title>
        <authorList>
            <person name="Sonnenberg A.S.M."/>
            <person name="Sedaghat-Telgerd N."/>
            <person name="Lavrijssen B."/>
            <person name="Ohm R.A."/>
            <person name="Hendrickx P.M."/>
            <person name="Scholtmeijer K."/>
            <person name="Baars J.J.P."/>
            <person name="van Peer A."/>
        </authorList>
    </citation>
    <scope>NUCLEOTIDE SEQUENCE [LARGE SCALE GENOMIC DNA]</scope>
    <source>
        <strain evidence="5 6">H119_p4</strain>
    </source>
</reference>
<dbReference type="PANTHER" id="PTHR46116:SF15">
    <property type="entry name" value="(E3-INDEPENDENT) E2 UBIQUITIN-CONJUGATING ENZYME"/>
    <property type="match status" value="1"/>
</dbReference>
<gene>
    <name evidence="5" type="ORF">Agabi119p4_798</name>
</gene>
<dbReference type="InterPro" id="IPR000608">
    <property type="entry name" value="UBC"/>
</dbReference>
<dbReference type="PANTHER" id="PTHR46116">
    <property type="entry name" value="(E3-INDEPENDENT) E2 UBIQUITIN-CONJUGATING ENZYME"/>
    <property type="match status" value="1"/>
</dbReference>
<keyword evidence="2" id="KW-0833">Ubl conjugation pathway</keyword>
<dbReference type="InterPro" id="IPR016135">
    <property type="entry name" value="UBQ-conjugating_enzyme/RWD"/>
</dbReference>
<evidence type="ECO:0000256" key="3">
    <source>
        <dbReference type="SAM" id="MobiDB-lite"/>
    </source>
</evidence>
<sequence>MPTKDKRSSDKIYQGDVVQLASSPRKYATVVRCWYDTEDDAPPEDNFPDPYFRPLKDGEFVVVLASDHSKRDIVTEPKIHLVDRVLRLGDFCKRAHDDVRSGVVLDARVRARLAHVISGEEVQGWKTMDDVEERTCLELGDYVAYDDWVGQVFEIFDEALVQLQSSGQIVKLPEMGSRLFIGDRGPDIVPPPVYSNFTSMLNSVFGNHSTGDATVIDVKHTVYAIGWLALNQSLDPSLLENRQRPKPFWMGTDIGELTLLRTPSDAQMHCGDHVRLKNTSPIPVTAHGQEGVGPGIITVDMCVVLETETQVDVLWQDGTKETVSAKDVIPYMPDEYDCWPGDHVMWKNEDQTRPAIVQSVDATRRTATVLLPDTNSNELVSLLELDPQGTSDTSPLGPDRPPDGLGAHRGELVLIHGHGRTNGYTKPWVPKIGELEPWIRELSLDNGGWRKDLCDLGTELMRKKETQAVEERKPKIPTRGTGTCLWFGEVTGVNLDGTVVVKHCDRTTNVYPLEQLTRLFDGLEQLEMTGFSADDHDHNEHDEYEDETWAMEDGAWHATTTSVLEEGDWVDDDSMDVDTIVPNSSGTPDSDGMKVDNPDSGIISPSSPSQHPVCSGLTEEAAITNNSIPYGVGAATHMLHSPQSMNPSPARPLSQTDPLPSIQLNLSTTLDKTAGATEISGAKGELASSEDGPTKGLTWKRFDVLPSAPPDHAFYSKPPAQPGRAFLGRLSREYQALSNSLPDTIIVRAYEDRLDLLRSLIIGPENTPYEDAPFVIDWMLDSNFPNSPPIAHFLSWTNGNGRVNPNLYEEGKVCLSILGTWAGDRTEIWSAARSSLLQAFISIQGLVLVKEPWFCEPGYEKLRGTEEGIINSRLYSEKAYVLSRGFIRRALELSPGSLESELTWLYYTQGRLQKVLNDSRTLVDKSRKNPNPSKEELEMDCTMDIAVPRLTVGGIITLERTLGKLQGLLDGYLLKN</sequence>
<protein>
    <recommendedName>
        <fullName evidence="4">UBC core domain-containing protein</fullName>
    </recommendedName>
</protein>
<evidence type="ECO:0000313" key="6">
    <source>
        <dbReference type="Proteomes" id="UP000629468"/>
    </source>
</evidence>
<dbReference type="Pfam" id="PF00179">
    <property type="entry name" value="UQ_con"/>
    <property type="match status" value="1"/>
</dbReference>
<dbReference type="Gene3D" id="3.10.110.10">
    <property type="entry name" value="Ubiquitin Conjugating Enzyme"/>
    <property type="match status" value="1"/>
</dbReference>
<evidence type="ECO:0000259" key="4">
    <source>
        <dbReference type="PROSITE" id="PS50127"/>
    </source>
</evidence>
<dbReference type="PROSITE" id="PS50127">
    <property type="entry name" value="UBC_2"/>
    <property type="match status" value="1"/>
</dbReference>
<dbReference type="CDD" id="cd23837">
    <property type="entry name" value="UBCc_UBE2O"/>
    <property type="match status" value="1"/>
</dbReference>
<evidence type="ECO:0000313" key="5">
    <source>
        <dbReference type="EMBL" id="KAF7784633.1"/>
    </source>
</evidence>
<evidence type="ECO:0000256" key="1">
    <source>
        <dbReference type="ARBA" id="ARBA00022679"/>
    </source>
</evidence>
<dbReference type="GO" id="GO:0061631">
    <property type="term" value="F:ubiquitin conjugating enzyme activity"/>
    <property type="evidence" value="ECO:0007669"/>
    <property type="project" value="TreeGrafter"/>
</dbReference>
<dbReference type="EMBL" id="JABXXO010000001">
    <property type="protein sequence ID" value="KAF7784633.1"/>
    <property type="molecule type" value="Genomic_DNA"/>
</dbReference>
<dbReference type="SMART" id="SM00212">
    <property type="entry name" value="UBCc"/>
    <property type="match status" value="1"/>
</dbReference>
<name>A0A8H7FB92_AGABI</name>
<dbReference type="SUPFAM" id="SSF54495">
    <property type="entry name" value="UBC-like"/>
    <property type="match status" value="1"/>
</dbReference>